<dbReference type="Proteomes" id="UP000225706">
    <property type="component" value="Unassembled WGS sequence"/>
</dbReference>
<name>A0A2B4R485_STYPI</name>
<accession>A0A2B4R485</accession>
<protein>
    <submittedName>
        <fullName evidence="2">Uncharacterized protein</fullName>
    </submittedName>
</protein>
<dbReference type="AlphaFoldDB" id="A0A2B4R485"/>
<feature type="non-terminal residue" evidence="2">
    <location>
        <position position="1"/>
    </location>
</feature>
<gene>
    <name evidence="2" type="ORF">AWC38_SpisGene25520</name>
</gene>
<dbReference type="EMBL" id="LSMT01004127">
    <property type="protein sequence ID" value="PFX11052.1"/>
    <property type="molecule type" value="Genomic_DNA"/>
</dbReference>
<comment type="caution">
    <text evidence="2">The sequence shown here is derived from an EMBL/GenBank/DDBJ whole genome shotgun (WGS) entry which is preliminary data.</text>
</comment>
<organism evidence="2 3">
    <name type="scientific">Stylophora pistillata</name>
    <name type="common">Smooth cauliflower coral</name>
    <dbReference type="NCBI Taxonomy" id="50429"/>
    <lineage>
        <taxon>Eukaryota</taxon>
        <taxon>Metazoa</taxon>
        <taxon>Cnidaria</taxon>
        <taxon>Anthozoa</taxon>
        <taxon>Hexacorallia</taxon>
        <taxon>Scleractinia</taxon>
        <taxon>Astrocoeniina</taxon>
        <taxon>Pocilloporidae</taxon>
        <taxon>Stylophora</taxon>
    </lineage>
</organism>
<evidence type="ECO:0000256" key="1">
    <source>
        <dbReference type="SAM" id="MobiDB-lite"/>
    </source>
</evidence>
<feature type="compositionally biased region" description="Basic and acidic residues" evidence="1">
    <location>
        <begin position="86"/>
        <end position="103"/>
    </location>
</feature>
<evidence type="ECO:0000313" key="2">
    <source>
        <dbReference type="EMBL" id="PFX11052.1"/>
    </source>
</evidence>
<reference evidence="3" key="1">
    <citation type="journal article" date="2017" name="bioRxiv">
        <title>Comparative analysis of the genomes of Stylophora pistillata and Acropora digitifera provides evidence for extensive differences between species of corals.</title>
        <authorList>
            <person name="Voolstra C.R."/>
            <person name="Li Y."/>
            <person name="Liew Y.J."/>
            <person name="Baumgarten S."/>
            <person name="Zoccola D."/>
            <person name="Flot J.-F."/>
            <person name="Tambutte S."/>
            <person name="Allemand D."/>
            <person name="Aranda M."/>
        </authorList>
    </citation>
    <scope>NUCLEOTIDE SEQUENCE [LARGE SCALE GENOMIC DNA]</scope>
</reference>
<sequence>FQRQRAKSHFKSHMDSHFKLALCSLETTQNQVKDQSKQIERLTSTMERLMSSLKDYSQKTANLTATVQGQAQQIERLTVQIQHQAKQTEEMNKESKGQSDKKGASNINVNKLDLKKSKGKGLDYVVTYTTV</sequence>
<proteinExistence type="predicted"/>
<feature type="region of interest" description="Disordered" evidence="1">
    <location>
        <begin position="82"/>
        <end position="110"/>
    </location>
</feature>
<evidence type="ECO:0000313" key="3">
    <source>
        <dbReference type="Proteomes" id="UP000225706"/>
    </source>
</evidence>
<dbReference type="Gene3D" id="1.10.287.950">
    <property type="entry name" value="Methyl-accepting chemotaxis protein"/>
    <property type="match status" value="1"/>
</dbReference>
<keyword evidence="3" id="KW-1185">Reference proteome</keyword>
<dbReference type="OrthoDB" id="2130750at2759"/>